<name>A0ACC2C2W3_DIPCM</name>
<organism evidence="1 2">
    <name type="scientific">Diphasiastrum complanatum</name>
    <name type="common">Issler's clubmoss</name>
    <name type="synonym">Lycopodium complanatum</name>
    <dbReference type="NCBI Taxonomy" id="34168"/>
    <lineage>
        <taxon>Eukaryota</taxon>
        <taxon>Viridiplantae</taxon>
        <taxon>Streptophyta</taxon>
        <taxon>Embryophyta</taxon>
        <taxon>Tracheophyta</taxon>
        <taxon>Lycopodiopsida</taxon>
        <taxon>Lycopodiales</taxon>
        <taxon>Lycopodiaceae</taxon>
        <taxon>Lycopodioideae</taxon>
        <taxon>Diphasiastrum</taxon>
    </lineage>
</organism>
<keyword evidence="2" id="KW-1185">Reference proteome</keyword>
<gene>
    <name evidence="1" type="ORF">O6H91_12G068500</name>
</gene>
<accession>A0ACC2C2W3</accession>
<protein>
    <submittedName>
        <fullName evidence="1">Uncharacterized protein</fullName>
    </submittedName>
</protein>
<evidence type="ECO:0000313" key="2">
    <source>
        <dbReference type="Proteomes" id="UP001162992"/>
    </source>
</evidence>
<proteinExistence type="predicted"/>
<dbReference type="Proteomes" id="UP001162992">
    <property type="component" value="Chromosome 12"/>
</dbReference>
<sequence length="563" mass="63753">MMALSPASYFMPWNCISTKAGMKRQSCHFFYKFQPDLPRKYTESLLRLHTFHFLGSCNEDSWTNSLKGKEGLTRLSDRIFTKETRRSMRAWLRECVELVDATEMPLLFHSIRGRFFHSERKRSHSRRLNNKKRRGWLFLVASAMVALMVFSWTTDFAASTAWALTEENLIFLEAWRVIDRAYVDKTFNGQSWFRYREDALRHEPMNSREETYAAIRKMLASLNDPYTRFLEPEKFQSLRSGTSGAVTGVGLEVGFDSSSGVLELVVVAPVVGGPAARAGVVPGDVILAIDGVNVEGMSLYEAAQRLQGPDHSLVELTLLDKGPKQFRTIQLRREKVTLNPVTWDSCDVSKDGDNFKLGYIRLSTFNQNSIRSLKDAIERLREIGVAAYVLDIRNNSGGLFPAAIDIAKMWLDKGVIVYISDSKGVRDIYESDGTGVVASTEPLAVLVNKGTASASEILAGALKDNRRAVILGEPTFGKYSLCLNFQMVLEWLLLLQGTKPLQTSTLTKLAFLPIFLCLFQYQWMVKAFASVWRKQLWSATFHQKFCLLDHDFSHFVLSADLFT</sequence>
<evidence type="ECO:0000313" key="1">
    <source>
        <dbReference type="EMBL" id="KAJ7536413.1"/>
    </source>
</evidence>
<dbReference type="EMBL" id="CM055103">
    <property type="protein sequence ID" value="KAJ7536413.1"/>
    <property type="molecule type" value="Genomic_DNA"/>
</dbReference>
<reference evidence="2" key="1">
    <citation type="journal article" date="2024" name="Proc. Natl. Acad. Sci. U.S.A.">
        <title>Extraordinary preservation of gene collinearity over three hundred million years revealed in homosporous lycophytes.</title>
        <authorList>
            <person name="Li C."/>
            <person name="Wickell D."/>
            <person name="Kuo L.Y."/>
            <person name="Chen X."/>
            <person name="Nie B."/>
            <person name="Liao X."/>
            <person name="Peng D."/>
            <person name="Ji J."/>
            <person name="Jenkins J."/>
            <person name="Williams M."/>
            <person name="Shu S."/>
            <person name="Plott C."/>
            <person name="Barry K."/>
            <person name="Rajasekar S."/>
            <person name="Grimwood J."/>
            <person name="Han X."/>
            <person name="Sun S."/>
            <person name="Hou Z."/>
            <person name="He W."/>
            <person name="Dai G."/>
            <person name="Sun C."/>
            <person name="Schmutz J."/>
            <person name="Leebens-Mack J.H."/>
            <person name="Li F.W."/>
            <person name="Wang L."/>
        </authorList>
    </citation>
    <scope>NUCLEOTIDE SEQUENCE [LARGE SCALE GENOMIC DNA]</scope>
    <source>
        <strain evidence="2">cv. PW_Plant_1</strain>
    </source>
</reference>
<comment type="caution">
    <text evidence="1">The sequence shown here is derived from an EMBL/GenBank/DDBJ whole genome shotgun (WGS) entry which is preliminary data.</text>
</comment>